<dbReference type="EMBL" id="SNRW01012020">
    <property type="protein sequence ID" value="KAA6374383.1"/>
    <property type="molecule type" value="Genomic_DNA"/>
</dbReference>
<name>A0A5J4UVR0_9EUKA</name>
<comment type="caution">
    <text evidence="2">The sequence shown here is derived from an EMBL/GenBank/DDBJ whole genome shotgun (WGS) entry which is preliminary data.</text>
</comment>
<dbReference type="AlphaFoldDB" id="A0A5J4UVR0"/>
<organism evidence="2 3">
    <name type="scientific">Streblomastix strix</name>
    <dbReference type="NCBI Taxonomy" id="222440"/>
    <lineage>
        <taxon>Eukaryota</taxon>
        <taxon>Metamonada</taxon>
        <taxon>Preaxostyla</taxon>
        <taxon>Oxymonadida</taxon>
        <taxon>Streblomastigidae</taxon>
        <taxon>Streblomastix</taxon>
    </lineage>
</organism>
<feature type="compositionally biased region" description="Polar residues" evidence="1">
    <location>
        <begin position="378"/>
        <end position="397"/>
    </location>
</feature>
<feature type="region of interest" description="Disordered" evidence="1">
    <location>
        <begin position="1"/>
        <end position="27"/>
    </location>
</feature>
<evidence type="ECO:0000313" key="3">
    <source>
        <dbReference type="Proteomes" id="UP000324800"/>
    </source>
</evidence>
<feature type="non-terminal residue" evidence="2">
    <location>
        <position position="1"/>
    </location>
</feature>
<accession>A0A5J4UVR0</accession>
<feature type="compositionally biased region" description="Acidic residues" evidence="1">
    <location>
        <begin position="1"/>
        <end position="12"/>
    </location>
</feature>
<evidence type="ECO:0000256" key="1">
    <source>
        <dbReference type="SAM" id="MobiDB-lite"/>
    </source>
</evidence>
<feature type="compositionally biased region" description="Basic and acidic residues" evidence="1">
    <location>
        <begin position="352"/>
        <end position="369"/>
    </location>
</feature>
<reference evidence="2 3" key="1">
    <citation type="submission" date="2019-03" db="EMBL/GenBank/DDBJ databases">
        <title>Single cell metagenomics reveals metabolic interactions within the superorganism composed of flagellate Streblomastix strix and complex community of Bacteroidetes bacteria on its surface.</title>
        <authorList>
            <person name="Treitli S.C."/>
            <person name="Kolisko M."/>
            <person name="Husnik F."/>
            <person name="Keeling P."/>
            <person name="Hampl V."/>
        </authorList>
    </citation>
    <scope>NUCLEOTIDE SEQUENCE [LARGE SCALE GENOMIC DNA]</scope>
    <source>
        <strain evidence="2">ST1C</strain>
    </source>
</reference>
<evidence type="ECO:0000313" key="2">
    <source>
        <dbReference type="EMBL" id="KAA6374383.1"/>
    </source>
</evidence>
<dbReference type="Proteomes" id="UP000324800">
    <property type="component" value="Unassembled WGS sequence"/>
</dbReference>
<proteinExistence type="predicted"/>
<gene>
    <name evidence="2" type="ORF">EZS28_030090</name>
</gene>
<sequence length="397" mass="46226">LSDSEPGEGDDEKEGHATFRQNRGIPHGSRIEQRRELLIEFLDNVNMVRETQQMIIEGQKYNNQKKYVQTMGVFDDWMKEKNYTIDDIINKKIPFTITEFVIQLTRTKKTKPSSVKHHAQILNTMLFLIFGTVQVSAIAQRLTTQAISNLQINNPKYWSIWDIIQLYEYWGERLESNLLSNKEQQVKLASPLISLCFVILEEIANIDLSVSIIDDEEHTAAVCISPKQSRKREREMILREHFQRSPTNLKHQFRTENWEQVDQRYISTRLQRLAQTLGDAGFHSIRSRNQSQQDESNLDYLKIKWQIKSFGRRYTTIISFRRRFVVISIGVFFPPLSIPNISTQHTVETESLNDHESAKVQKSQMQKDDQDVDPQGEAQDSSMTKNSDQTTTAEAQE</sequence>
<feature type="region of interest" description="Disordered" evidence="1">
    <location>
        <begin position="347"/>
        <end position="397"/>
    </location>
</feature>
<protein>
    <submittedName>
        <fullName evidence="2">Uncharacterized protein</fullName>
    </submittedName>
</protein>